<gene>
    <name evidence="1" type="ORF">DCHRY22_LOCUS2924</name>
</gene>
<dbReference type="Proteomes" id="UP000789524">
    <property type="component" value="Unassembled WGS sequence"/>
</dbReference>
<comment type="caution">
    <text evidence="1">The sequence shown here is derived from an EMBL/GenBank/DDBJ whole genome shotgun (WGS) entry which is preliminary data.</text>
</comment>
<proteinExistence type="predicted"/>
<evidence type="ECO:0000313" key="2">
    <source>
        <dbReference type="Proteomes" id="UP000789524"/>
    </source>
</evidence>
<keyword evidence="2" id="KW-1185">Reference proteome</keyword>
<dbReference type="AlphaFoldDB" id="A0A8J2QEX7"/>
<evidence type="ECO:0000313" key="1">
    <source>
        <dbReference type="EMBL" id="CAG9561412.1"/>
    </source>
</evidence>
<reference evidence="1" key="1">
    <citation type="submission" date="2021-09" db="EMBL/GenBank/DDBJ databases">
        <authorList>
            <person name="Martin H S."/>
        </authorList>
    </citation>
    <scope>NUCLEOTIDE SEQUENCE</scope>
</reference>
<sequence length="77" mass="9179">MRYRGGSHGIQWLSVTRSHRPYLPVRRRERATAKEIDRALRKYGAAIKTLRLVIAVDRALSWSMLIKELERNPWWHP</sequence>
<accession>A0A8J2QEX7</accession>
<organism evidence="1 2">
    <name type="scientific">Danaus chrysippus</name>
    <name type="common">African queen</name>
    <dbReference type="NCBI Taxonomy" id="151541"/>
    <lineage>
        <taxon>Eukaryota</taxon>
        <taxon>Metazoa</taxon>
        <taxon>Ecdysozoa</taxon>
        <taxon>Arthropoda</taxon>
        <taxon>Hexapoda</taxon>
        <taxon>Insecta</taxon>
        <taxon>Pterygota</taxon>
        <taxon>Neoptera</taxon>
        <taxon>Endopterygota</taxon>
        <taxon>Lepidoptera</taxon>
        <taxon>Glossata</taxon>
        <taxon>Ditrysia</taxon>
        <taxon>Papilionoidea</taxon>
        <taxon>Nymphalidae</taxon>
        <taxon>Danainae</taxon>
        <taxon>Danaini</taxon>
        <taxon>Danaina</taxon>
        <taxon>Danaus</taxon>
        <taxon>Anosia</taxon>
    </lineage>
</organism>
<name>A0A8J2QEX7_9NEOP</name>
<dbReference type="EMBL" id="CAKASE010000046">
    <property type="protein sequence ID" value="CAG9561412.1"/>
    <property type="molecule type" value="Genomic_DNA"/>
</dbReference>
<protein>
    <submittedName>
        <fullName evidence="1">(African queen) hypothetical protein</fullName>
    </submittedName>
</protein>